<keyword evidence="2" id="KW-1185">Reference proteome</keyword>
<dbReference type="Proteomes" id="UP000762676">
    <property type="component" value="Unassembled WGS sequence"/>
</dbReference>
<evidence type="ECO:0000313" key="1">
    <source>
        <dbReference type="EMBL" id="GFR60368.1"/>
    </source>
</evidence>
<gene>
    <name evidence="1" type="ORF">ElyMa_001820500</name>
</gene>
<reference evidence="1 2" key="1">
    <citation type="journal article" date="2021" name="Elife">
        <title>Chloroplast acquisition without the gene transfer in kleptoplastic sea slugs, Plakobranchus ocellatus.</title>
        <authorList>
            <person name="Maeda T."/>
            <person name="Takahashi S."/>
            <person name="Yoshida T."/>
            <person name="Shimamura S."/>
            <person name="Takaki Y."/>
            <person name="Nagai Y."/>
            <person name="Toyoda A."/>
            <person name="Suzuki Y."/>
            <person name="Arimoto A."/>
            <person name="Ishii H."/>
            <person name="Satoh N."/>
            <person name="Nishiyama T."/>
            <person name="Hasebe M."/>
            <person name="Maruyama T."/>
            <person name="Minagawa J."/>
            <person name="Obokata J."/>
            <person name="Shigenobu S."/>
        </authorList>
    </citation>
    <scope>NUCLEOTIDE SEQUENCE [LARGE SCALE GENOMIC DNA]</scope>
</reference>
<sequence length="138" mass="15791">MTHGEFPRYFLCRFLAPGGPVWRTRPKRNSFTSPAVVGQITTVYALNKNESARNLTRLKTFILKIEMLLKSGEQVHSYSINETIMSFFMAPALVRHLQSVTDSRWPAQLRFLEILPDPLCSPDLAPSSFFLFLNNNNN</sequence>
<name>A0AAV4EH02_9GAST</name>
<protein>
    <submittedName>
        <fullName evidence="1">Uncharacterized protein</fullName>
    </submittedName>
</protein>
<accession>A0AAV4EH02</accession>
<comment type="caution">
    <text evidence="1">The sequence shown here is derived from an EMBL/GenBank/DDBJ whole genome shotgun (WGS) entry which is preliminary data.</text>
</comment>
<organism evidence="1 2">
    <name type="scientific">Elysia marginata</name>
    <dbReference type="NCBI Taxonomy" id="1093978"/>
    <lineage>
        <taxon>Eukaryota</taxon>
        <taxon>Metazoa</taxon>
        <taxon>Spiralia</taxon>
        <taxon>Lophotrochozoa</taxon>
        <taxon>Mollusca</taxon>
        <taxon>Gastropoda</taxon>
        <taxon>Heterobranchia</taxon>
        <taxon>Euthyneura</taxon>
        <taxon>Panpulmonata</taxon>
        <taxon>Sacoglossa</taxon>
        <taxon>Placobranchoidea</taxon>
        <taxon>Plakobranchidae</taxon>
        <taxon>Elysia</taxon>
    </lineage>
</organism>
<dbReference type="EMBL" id="BMAT01003672">
    <property type="protein sequence ID" value="GFR60368.1"/>
    <property type="molecule type" value="Genomic_DNA"/>
</dbReference>
<proteinExistence type="predicted"/>
<evidence type="ECO:0000313" key="2">
    <source>
        <dbReference type="Proteomes" id="UP000762676"/>
    </source>
</evidence>
<dbReference type="AlphaFoldDB" id="A0AAV4EH02"/>